<evidence type="ECO:0000256" key="6">
    <source>
        <dbReference type="ARBA" id="ARBA00023136"/>
    </source>
</evidence>
<dbReference type="PROSITE" id="PS50853">
    <property type="entry name" value="FN3"/>
    <property type="match status" value="3"/>
</dbReference>
<protein>
    <submittedName>
        <fullName evidence="13">Uncharacterized protein</fullName>
    </submittedName>
</protein>
<gene>
    <name evidence="13" type="ORF">GEV33_010879</name>
</gene>
<keyword evidence="8" id="KW-0393">Immunoglobulin domain</keyword>
<accession>A0A8J6H4X7</accession>
<dbReference type="InterPro" id="IPR013106">
    <property type="entry name" value="Ig_V-set"/>
</dbReference>
<evidence type="ECO:0000256" key="4">
    <source>
        <dbReference type="ARBA" id="ARBA00022737"/>
    </source>
</evidence>
<reference evidence="13" key="2">
    <citation type="submission" date="2021-08" db="EMBL/GenBank/DDBJ databases">
        <authorList>
            <person name="Eriksson T."/>
        </authorList>
    </citation>
    <scope>NUCLEOTIDE SEQUENCE</scope>
    <source>
        <strain evidence="13">Stoneville</strain>
        <tissue evidence="13">Whole head</tissue>
    </source>
</reference>
<dbReference type="PANTHER" id="PTHR44170">
    <property type="entry name" value="PROTEIN SIDEKICK"/>
    <property type="match status" value="1"/>
</dbReference>
<feature type="compositionally biased region" description="Low complexity" evidence="9">
    <location>
        <begin position="880"/>
        <end position="890"/>
    </location>
</feature>
<dbReference type="Gene3D" id="2.60.40.10">
    <property type="entry name" value="Immunoglobulins"/>
    <property type="match status" value="7"/>
</dbReference>
<dbReference type="InterPro" id="IPR036116">
    <property type="entry name" value="FN3_sf"/>
</dbReference>
<dbReference type="Pfam" id="PF13927">
    <property type="entry name" value="Ig_3"/>
    <property type="match status" value="1"/>
</dbReference>
<feature type="domain" description="Ig-like" evidence="11">
    <location>
        <begin position="225"/>
        <end position="316"/>
    </location>
</feature>
<keyword evidence="7" id="KW-1015">Disulfide bond</keyword>
<evidence type="ECO:0000256" key="2">
    <source>
        <dbReference type="ARBA" id="ARBA00022692"/>
    </source>
</evidence>
<sequence length="1159" mass="127398">MISDVRQHDEGRYQCVAHNLVGTRETPAVTLTVHVKPFFNKEPQDVVALLGKRVVFQCAVDGEPVPNVLWRREDGKMPIGRARILDDKSLLIENVQTSDEGIYICAAENLVGSITAKASLVVTSPPTFIEKPRDQKVGLNGVVEFHCSASGSPPPSVFWTKEGSQLLMFPDTSYGHMHVNGHGTLRIQGVQREDAGFLVCSALSVAGSSSVRAFLQVTSVADLPPPIIQIGPANQTLPLHSMVTLHCKASSPEGEQPKIRWLKDGKVLQQDRLPDRYTISSTGTLDIDDLRLDDSGLYTCSATSESGESSWSASLSVVEGSSALLHRSPDPSTFPKAPSTPRILNATESSISLGWDSDPNEPGLVGYTVEYWSPDLQTGWVVAAHRVSNHMVVRELKPDSSYMFIVRAENAHGLSPASPVSAISRTLANSRSVSGSELDTARTVLSTKLVELRDAKPQTSSSVKLTWSLASPDYVEGLYIRFRELSGGSHNYNILTVLDVQTKTYTVTNLKKYTKYEFFISPFYKSVEGQPSNSRVAQTLEDVPSAPPDGVTAGVFNDTAGWVRWSPPPPQHHNGLIIGYKIQIKGTIVRSLTMNASTTSVLISNLTTGGSYNARIAALTHSGQGPYSNPVPLLTAPRAQSPRTLGPFVPLVQQTWFVVLLALSILAILGIVVGLVYLKKRQSLSKQLGHLNVPVVNATQLNAKDTLWIDRGWRQTDCDKDSSIPLAQPADYAEVDTRSLSTFYNCKKSPENPTPYATTMLLPPPNWSEFIPPPPDHPPPECPRENPPVPPPRGGSSCGSGYACYAVHIPNQCSKMPQYTRAGSCGNCDAHCSLASGSSGRRSTPRGHCHPPHNCDNKVWSNQHSWEDGDADVETDRHSCSSSHDTTCSCSESSCLYAEAGPSNNPRPVPHCQMKSPAELDLNSRRHLEDSAEVPSGESQLETPPDARRQRRIRYSSIDFKPTNFPGLFGSLVLVLFTYFSYQTASCFSNSFSCHISDPTVAHIAKELPRPPGPHYPIQSQTEFLYFFSNTYELCPGVPHAPHRQQNLFKQQIRRSLGVRRQTSAPARPLHTIKANSSCRSVKFAITHKRLEEVAGDKFRPLLQSPLKNCATLFGVFQKWRTLEAQVLHLETMRRLMALIKRRLQCRRDTTQFASFIGY</sequence>
<dbReference type="FunFam" id="2.60.40.10:FF:000053">
    <property type="entry name" value="Roundabout guidance receptor 1"/>
    <property type="match status" value="1"/>
</dbReference>
<feature type="region of interest" description="Disordered" evidence="9">
    <location>
        <begin position="929"/>
        <end position="948"/>
    </location>
</feature>
<proteinExistence type="predicted"/>
<evidence type="ECO:0000259" key="11">
    <source>
        <dbReference type="PROSITE" id="PS50835"/>
    </source>
</evidence>
<dbReference type="Pfam" id="PF00041">
    <property type="entry name" value="fn3"/>
    <property type="match status" value="3"/>
</dbReference>
<keyword evidence="4" id="KW-0677">Repeat</keyword>
<dbReference type="InterPro" id="IPR003599">
    <property type="entry name" value="Ig_sub"/>
</dbReference>
<dbReference type="PANTHER" id="PTHR44170:SF60">
    <property type="entry name" value="ROUNDABOUT HOMOLOG 1"/>
    <property type="match status" value="1"/>
</dbReference>
<dbReference type="InterPro" id="IPR007110">
    <property type="entry name" value="Ig-like_dom"/>
</dbReference>
<feature type="transmembrane region" description="Helical" evidence="10">
    <location>
        <begin position="964"/>
        <end position="982"/>
    </location>
</feature>
<feature type="region of interest" description="Disordered" evidence="9">
    <location>
        <begin position="767"/>
        <end position="794"/>
    </location>
</feature>
<dbReference type="SUPFAM" id="SSF48726">
    <property type="entry name" value="Immunoglobulin"/>
    <property type="match status" value="4"/>
</dbReference>
<comment type="caution">
    <text evidence="13">The sequence shown here is derived from an EMBL/GenBank/DDBJ whole genome shotgun (WGS) entry which is preliminary data.</text>
</comment>
<keyword evidence="2 10" id="KW-0812">Transmembrane</keyword>
<evidence type="ECO:0000256" key="3">
    <source>
        <dbReference type="ARBA" id="ARBA00022729"/>
    </source>
</evidence>
<feature type="domain" description="Fibronectin type-III" evidence="12">
    <location>
        <begin position="448"/>
        <end position="542"/>
    </location>
</feature>
<evidence type="ECO:0000259" key="12">
    <source>
        <dbReference type="PROSITE" id="PS50853"/>
    </source>
</evidence>
<dbReference type="GO" id="GO:0016020">
    <property type="term" value="C:membrane"/>
    <property type="evidence" value="ECO:0007669"/>
    <property type="project" value="UniProtKB-SubCell"/>
</dbReference>
<evidence type="ECO:0000313" key="14">
    <source>
        <dbReference type="Proteomes" id="UP000719412"/>
    </source>
</evidence>
<feature type="domain" description="Ig-like" evidence="11">
    <location>
        <begin position="126"/>
        <end position="218"/>
    </location>
</feature>
<dbReference type="SMART" id="SM00408">
    <property type="entry name" value="IGc2"/>
    <property type="match status" value="3"/>
</dbReference>
<feature type="domain" description="Fibronectin type-III" evidence="12">
    <location>
        <begin position="547"/>
        <end position="638"/>
    </location>
</feature>
<evidence type="ECO:0000256" key="1">
    <source>
        <dbReference type="ARBA" id="ARBA00004167"/>
    </source>
</evidence>
<keyword evidence="3" id="KW-0732">Signal</keyword>
<keyword evidence="6 10" id="KW-0472">Membrane</keyword>
<dbReference type="GO" id="GO:0016199">
    <property type="term" value="P:axon midline choice point recognition"/>
    <property type="evidence" value="ECO:0007669"/>
    <property type="project" value="InterPro"/>
</dbReference>
<feature type="compositionally biased region" description="Pro residues" evidence="9">
    <location>
        <begin position="767"/>
        <end position="777"/>
    </location>
</feature>
<dbReference type="EMBL" id="JABDTM020026461">
    <property type="protein sequence ID" value="KAH0811915.1"/>
    <property type="molecule type" value="Genomic_DNA"/>
</dbReference>
<dbReference type="SMART" id="SM00409">
    <property type="entry name" value="IG"/>
    <property type="match status" value="3"/>
</dbReference>
<dbReference type="Proteomes" id="UP000719412">
    <property type="component" value="Unassembled WGS sequence"/>
</dbReference>
<dbReference type="CDD" id="cd05725">
    <property type="entry name" value="IgI_3_Robo"/>
    <property type="match status" value="1"/>
</dbReference>
<feature type="transmembrane region" description="Helical" evidence="10">
    <location>
        <begin position="656"/>
        <end position="678"/>
    </location>
</feature>
<dbReference type="AlphaFoldDB" id="A0A8J6H4X7"/>
<feature type="region of interest" description="Disordered" evidence="9">
    <location>
        <begin position="868"/>
        <end position="890"/>
    </location>
</feature>
<feature type="domain" description="Ig-like" evidence="11">
    <location>
        <begin position="27"/>
        <end position="123"/>
    </location>
</feature>
<feature type="domain" description="Fibronectin type-III" evidence="12">
    <location>
        <begin position="337"/>
        <end position="429"/>
    </location>
</feature>
<name>A0A8J6H4X7_TENMO</name>
<dbReference type="GO" id="GO:0035385">
    <property type="term" value="P:Roundabout signaling pathway"/>
    <property type="evidence" value="ECO:0007669"/>
    <property type="project" value="InterPro"/>
</dbReference>
<comment type="subcellular location">
    <subcellularLocation>
        <location evidence="1">Membrane</location>
        <topology evidence="1">Single-pass membrane protein</topology>
    </subcellularLocation>
</comment>
<dbReference type="InterPro" id="IPR003598">
    <property type="entry name" value="Ig_sub2"/>
</dbReference>
<keyword evidence="5 10" id="KW-1133">Transmembrane helix</keyword>
<dbReference type="SUPFAM" id="SSF49265">
    <property type="entry name" value="Fibronectin type III"/>
    <property type="match status" value="2"/>
</dbReference>
<dbReference type="InterPro" id="IPR013098">
    <property type="entry name" value="Ig_I-set"/>
</dbReference>
<dbReference type="GO" id="GO:0098609">
    <property type="term" value="P:cell-cell adhesion"/>
    <property type="evidence" value="ECO:0007669"/>
    <property type="project" value="TreeGrafter"/>
</dbReference>
<organism evidence="13 14">
    <name type="scientific">Tenebrio molitor</name>
    <name type="common">Yellow mealworm beetle</name>
    <dbReference type="NCBI Taxonomy" id="7067"/>
    <lineage>
        <taxon>Eukaryota</taxon>
        <taxon>Metazoa</taxon>
        <taxon>Ecdysozoa</taxon>
        <taxon>Arthropoda</taxon>
        <taxon>Hexapoda</taxon>
        <taxon>Insecta</taxon>
        <taxon>Pterygota</taxon>
        <taxon>Neoptera</taxon>
        <taxon>Endopterygota</taxon>
        <taxon>Coleoptera</taxon>
        <taxon>Polyphaga</taxon>
        <taxon>Cucujiformia</taxon>
        <taxon>Tenebrionidae</taxon>
        <taxon>Tenebrio</taxon>
    </lineage>
</organism>
<dbReference type="SMART" id="SM00060">
    <property type="entry name" value="FN3"/>
    <property type="match status" value="3"/>
</dbReference>
<reference evidence="13" key="1">
    <citation type="journal article" date="2020" name="J Insects Food Feed">
        <title>The yellow mealworm (Tenebrio molitor) genome: a resource for the emerging insects as food and feed industry.</title>
        <authorList>
            <person name="Eriksson T."/>
            <person name="Andere A."/>
            <person name="Kelstrup H."/>
            <person name="Emery V."/>
            <person name="Picard C."/>
        </authorList>
    </citation>
    <scope>NUCLEOTIDE SEQUENCE</scope>
    <source>
        <strain evidence="13">Stoneville</strain>
        <tissue evidence="13">Whole head</tissue>
    </source>
</reference>
<evidence type="ECO:0000256" key="9">
    <source>
        <dbReference type="SAM" id="MobiDB-lite"/>
    </source>
</evidence>
<evidence type="ECO:0000256" key="5">
    <source>
        <dbReference type="ARBA" id="ARBA00022989"/>
    </source>
</evidence>
<dbReference type="FunFam" id="2.60.40.10:FF:000008">
    <property type="entry name" value="roundabout homolog 2 isoform X2"/>
    <property type="match status" value="2"/>
</dbReference>
<evidence type="ECO:0000256" key="7">
    <source>
        <dbReference type="ARBA" id="ARBA00023157"/>
    </source>
</evidence>
<evidence type="ECO:0000256" key="8">
    <source>
        <dbReference type="ARBA" id="ARBA00023319"/>
    </source>
</evidence>
<dbReference type="Pfam" id="PF07679">
    <property type="entry name" value="I-set"/>
    <property type="match status" value="2"/>
</dbReference>
<dbReference type="SMART" id="SM00406">
    <property type="entry name" value="IGv"/>
    <property type="match status" value="2"/>
</dbReference>
<dbReference type="FunFam" id="2.60.40.10:FF:001167">
    <property type="entry name" value="Roundabout 2, isoform B"/>
    <property type="match status" value="1"/>
</dbReference>
<dbReference type="GO" id="GO:0008046">
    <property type="term" value="F:axon guidance receptor activity"/>
    <property type="evidence" value="ECO:0007669"/>
    <property type="project" value="InterPro"/>
</dbReference>
<dbReference type="CDD" id="cd00063">
    <property type="entry name" value="FN3"/>
    <property type="match status" value="3"/>
</dbReference>
<dbReference type="InterPro" id="IPR013783">
    <property type="entry name" value="Ig-like_fold"/>
</dbReference>
<evidence type="ECO:0000313" key="13">
    <source>
        <dbReference type="EMBL" id="KAH0811915.1"/>
    </source>
</evidence>
<keyword evidence="14" id="KW-1185">Reference proteome</keyword>
<dbReference type="PROSITE" id="PS50835">
    <property type="entry name" value="IG_LIKE"/>
    <property type="match status" value="3"/>
</dbReference>
<dbReference type="InterPro" id="IPR032986">
    <property type="entry name" value="Robo1_Ig-like3"/>
</dbReference>
<dbReference type="InterPro" id="IPR036179">
    <property type="entry name" value="Ig-like_dom_sf"/>
</dbReference>
<dbReference type="InterPro" id="IPR003961">
    <property type="entry name" value="FN3_dom"/>
</dbReference>
<evidence type="ECO:0000256" key="10">
    <source>
        <dbReference type="SAM" id="Phobius"/>
    </source>
</evidence>